<dbReference type="Proteomes" id="UP000075799">
    <property type="component" value="Unassembled WGS sequence"/>
</dbReference>
<dbReference type="RefSeq" id="WP_063209722.1">
    <property type="nucleotide sequence ID" value="NZ_LUKD01000009.1"/>
</dbReference>
<dbReference type="AlphaFoldDB" id="A0A162FUC0"/>
<accession>A0A162FUC0</accession>
<evidence type="ECO:0008006" key="3">
    <source>
        <dbReference type="Google" id="ProtNLM"/>
    </source>
</evidence>
<sequence>MEGKLLISKEDFATFRFCERVLDNARDMIIESRLLFEANHIRRALFLTITAFEEVLKIIKGLENGFDQKNLKFHSSKFQPATKFYLDRMLPKTNQLVETFLQNNPTLSRDELRSGIENYFHNMADFPKLRQALLYIDFGQDFFAGPLLNSEELLKDMTKIALNGIEEYENTVREIFREEREKFILEEN</sequence>
<gene>
    <name evidence="1" type="ORF">AZI87_17450</name>
</gene>
<name>A0A162FUC0_BDEBC</name>
<dbReference type="InterPro" id="IPR030987">
    <property type="entry name" value="AbiV"/>
</dbReference>
<evidence type="ECO:0000313" key="2">
    <source>
        <dbReference type="Proteomes" id="UP000075799"/>
    </source>
</evidence>
<proteinExistence type="predicted"/>
<reference evidence="1 2" key="1">
    <citation type="submission" date="2016-03" db="EMBL/GenBank/DDBJ databases">
        <authorList>
            <person name="Ploux O."/>
        </authorList>
    </citation>
    <scope>NUCLEOTIDE SEQUENCE [LARGE SCALE GENOMIC DNA]</scope>
    <source>
        <strain evidence="1 2">EC13</strain>
    </source>
</reference>
<comment type="caution">
    <text evidence="1">The sequence shown here is derived from an EMBL/GenBank/DDBJ whole genome shotgun (WGS) entry which is preliminary data.</text>
</comment>
<organism evidence="1 2">
    <name type="scientific">Bdellovibrio bacteriovorus</name>
    <dbReference type="NCBI Taxonomy" id="959"/>
    <lineage>
        <taxon>Bacteria</taxon>
        <taxon>Pseudomonadati</taxon>
        <taxon>Bdellovibrionota</taxon>
        <taxon>Bdellovibrionia</taxon>
        <taxon>Bdellovibrionales</taxon>
        <taxon>Pseudobdellovibrionaceae</taxon>
        <taxon>Bdellovibrio</taxon>
    </lineage>
</organism>
<dbReference type="EMBL" id="LUKD01000009">
    <property type="protein sequence ID" value="KYG62310.1"/>
    <property type="molecule type" value="Genomic_DNA"/>
</dbReference>
<evidence type="ECO:0000313" key="1">
    <source>
        <dbReference type="EMBL" id="KYG62310.1"/>
    </source>
</evidence>
<protein>
    <recommendedName>
        <fullName evidence="3">HEPN domain-containing protein</fullName>
    </recommendedName>
</protein>
<dbReference type="NCBIfam" id="TIGR04498">
    <property type="entry name" value="AbiV_defense"/>
    <property type="match status" value="1"/>
</dbReference>
<dbReference type="Pfam" id="PF18728">
    <property type="entry name" value="HEPN_AbiV"/>
    <property type="match status" value="1"/>
</dbReference>